<feature type="domain" description="GGDEF" evidence="4">
    <location>
        <begin position="179"/>
        <end position="312"/>
    </location>
</feature>
<sequence>MFGTYMDITERKQAQLQLIESERAQRRLYEATPAMLYSINRSGRLLSVSNLFAQTLGYSREEMLGQKPTAFMTPSSAQFAQDTVFPHFLQSGSIRDVPYQLLRRNGEVMDVLVSAELERDAQGAPVRSLSCVTDVSQIKAHQAELDRVANFDALTNLPNRRLLSDRLKQSLLRSDRTGQTTAICFLDLDGFKAINDQFGHSVGDLVLVGVAQHLGTVLRADDTLARLGGDEFVLLLSEIHSTSECTQILERVLETTRLPIQAEDQQISLSASIGVSLYPSDRADPDILLRHADMAMYQAKQAGKNRYQLFDTEMDRAAQSNRAFLDEMEAALQSREFVLFYQPQVDLQSGEVLGAEALIRWQHPTRGLLPPGAFLACLNGSHLEAPLGEWVMETALTQLRNWQALGLHTRVSVNISANHLLRADFCERLAQTLARYPDVAASRLELEVLETAAIGEMRQAVDILHNCMELGVRFALDDFGTGYSSLTYLRQLPVHTLKIDQSFVRDMLVDPDDRGIVRGIIELAKAFDRQIVAEGVETMAHAVALRQLGCHHVQGYGIARPMPAAQFPDWCAEWLRSGAWAQG</sequence>
<organism evidence="5 6">
    <name type="scientific">Rhodoferax lacus</name>
    <dbReference type="NCBI Taxonomy" id="2184758"/>
    <lineage>
        <taxon>Bacteria</taxon>
        <taxon>Pseudomonadati</taxon>
        <taxon>Pseudomonadota</taxon>
        <taxon>Betaproteobacteria</taxon>
        <taxon>Burkholderiales</taxon>
        <taxon>Comamonadaceae</taxon>
        <taxon>Rhodoferax</taxon>
    </lineage>
</organism>
<feature type="domain" description="PAC" evidence="2">
    <location>
        <begin position="1"/>
        <end position="20"/>
    </location>
</feature>
<dbReference type="InterPro" id="IPR029787">
    <property type="entry name" value="Nucleotide_cyclase"/>
</dbReference>
<dbReference type="Pfam" id="PF00990">
    <property type="entry name" value="GGDEF"/>
    <property type="match status" value="1"/>
</dbReference>
<comment type="caution">
    <text evidence="5">The sequence shown here is derived from an EMBL/GenBank/DDBJ whole genome shotgun (WGS) entry which is preliminary data.</text>
</comment>
<proteinExistence type="predicted"/>
<dbReference type="OrthoDB" id="9813903at2"/>
<dbReference type="NCBIfam" id="TIGR00254">
    <property type="entry name" value="GGDEF"/>
    <property type="match status" value="1"/>
</dbReference>
<accession>A0A3E1REM6</accession>
<evidence type="ECO:0008006" key="7">
    <source>
        <dbReference type="Google" id="ProtNLM"/>
    </source>
</evidence>
<feature type="domain" description="PAS" evidence="1">
    <location>
        <begin position="21"/>
        <end position="92"/>
    </location>
</feature>
<dbReference type="CDD" id="cd00130">
    <property type="entry name" value="PAS"/>
    <property type="match status" value="1"/>
</dbReference>
<dbReference type="FunFam" id="3.30.70.270:FF:000001">
    <property type="entry name" value="Diguanylate cyclase domain protein"/>
    <property type="match status" value="1"/>
</dbReference>
<dbReference type="InterPro" id="IPR000700">
    <property type="entry name" value="PAS-assoc_C"/>
</dbReference>
<evidence type="ECO:0000313" key="6">
    <source>
        <dbReference type="Proteomes" id="UP000260665"/>
    </source>
</evidence>
<feature type="domain" description="PAC" evidence="2">
    <location>
        <begin position="95"/>
        <end position="147"/>
    </location>
</feature>
<dbReference type="Proteomes" id="UP000260665">
    <property type="component" value="Unassembled WGS sequence"/>
</dbReference>
<dbReference type="CDD" id="cd01948">
    <property type="entry name" value="EAL"/>
    <property type="match status" value="1"/>
</dbReference>
<dbReference type="Pfam" id="PF13426">
    <property type="entry name" value="PAS_9"/>
    <property type="match status" value="1"/>
</dbReference>
<evidence type="ECO:0000259" key="4">
    <source>
        <dbReference type="PROSITE" id="PS50887"/>
    </source>
</evidence>
<dbReference type="PROSITE" id="PS50887">
    <property type="entry name" value="GGDEF"/>
    <property type="match status" value="1"/>
</dbReference>
<dbReference type="PANTHER" id="PTHR44757:SF2">
    <property type="entry name" value="BIOFILM ARCHITECTURE MAINTENANCE PROTEIN MBAA"/>
    <property type="match status" value="1"/>
</dbReference>
<dbReference type="Pfam" id="PF00563">
    <property type="entry name" value="EAL"/>
    <property type="match status" value="1"/>
</dbReference>
<dbReference type="InterPro" id="IPR035965">
    <property type="entry name" value="PAS-like_dom_sf"/>
</dbReference>
<dbReference type="InterPro" id="IPR035919">
    <property type="entry name" value="EAL_sf"/>
</dbReference>
<dbReference type="SMART" id="SM00091">
    <property type="entry name" value="PAS"/>
    <property type="match status" value="1"/>
</dbReference>
<evidence type="ECO:0000313" key="5">
    <source>
        <dbReference type="EMBL" id="RFO97814.1"/>
    </source>
</evidence>
<dbReference type="InterPro" id="IPR001610">
    <property type="entry name" value="PAC"/>
</dbReference>
<dbReference type="PROSITE" id="PS50883">
    <property type="entry name" value="EAL"/>
    <property type="match status" value="1"/>
</dbReference>
<dbReference type="NCBIfam" id="TIGR00229">
    <property type="entry name" value="sensory_box"/>
    <property type="match status" value="1"/>
</dbReference>
<evidence type="ECO:0000259" key="3">
    <source>
        <dbReference type="PROSITE" id="PS50883"/>
    </source>
</evidence>
<dbReference type="Gene3D" id="3.30.70.270">
    <property type="match status" value="1"/>
</dbReference>
<dbReference type="SMART" id="SM00267">
    <property type="entry name" value="GGDEF"/>
    <property type="match status" value="1"/>
</dbReference>
<dbReference type="SMART" id="SM00052">
    <property type="entry name" value="EAL"/>
    <property type="match status" value="1"/>
</dbReference>
<keyword evidence="6" id="KW-1185">Reference proteome</keyword>
<dbReference type="PROSITE" id="PS50113">
    <property type="entry name" value="PAC"/>
    <property type="match status" value="2"/>
</dbReference>
<dbReference type="AlphaFoldDB" id="A0A3E1REM6"/>
<dbReference type="InterPro" id="IPR000014">
    <property type="entry name" value="PAS"/>
</dbReference>
<dbReference type="InterPro" id="IPR000160">
    <property type="entry name" value="GGDEF_dom"/>
</dbReference>
<evidence type="ECO:0000259" key="2">
    <source>
        <dbReference type="PROSITE" id="PS50113"/>
    </source>
</evidence>
<dbReference type="EMBL" id="QFZK01000003">
    <property type="protein sequence ID" value="RFO97814.1"/>
    <property type="molecule type" value="Genomic_DNA"/>
</dbReference>
<dbReference type="InterPro" id="IPR001633">
    <property type="entry name" value="EAL_dom"/>
</dbReference>
<dbReference type="CDD" id="cd01949">
    <property type="entry name" value="GGDEF"/>
    <property type="match status" value="1"/>
</dbReference>
<gene>
    <name evidence="5" type="ORF">DIC66_07710</name>
</gene>
<dbReference type="Gene3D" id="3.20.20.450">
    <property type="entry name" value="EAL domain"/>
    <property type="match status" value="1"/>
</dbReference>
<dbReference type="GO" id="GO:0003824">
    <property type="term" value="F:catalytic activity"/>
    <property type="evidence" value="ECO:0007669"/>
    <property type="project" value="UniProtKB-ARBA"/>
</dbReference>
<dbReference type="SUPFAM" id="SSF55785">
    <property type="entry name" value="PYP-like sensor domain (PAS domain)"/>
    <property type="match status" value="1"/>
</dbReference>
<dbReference type="SUPFAM" id="SSF55073">
    <property type="entry name" value="Nucleotide cyclase"/>
    <property type="match status" value="1"/>
</dbReference>
<dbReference type="SMART" id="SM00086">
    <property type="entry name" value="PAC"/>
    <property type="match status" value="1"/>
</dbReference>
<feature type="domain" description="EAL" evidence="3">
    <location>
        <begin position="321"/>
        <end position="575"/>
    </location>
</feature>
<dbReference type="PANTHER" id="PTHR44757">
    <property type="entry name" value="DIGUANYLATE CYCLASE DGCP"/>
    <property type="match status" value="1"/>
</dbReference>
<evidence type="ECO:0000259" key="1">
    <source>
        <dbReference type="PROSITE" id="PS50112"/>
    </source>
</evidence>
<dbReference type="PROSITE" id="PS50112">
    <property type="entry name" value="PAS"/>
    <property type="match status" value="1"/>
</dbReference>
<dbReference type="SUPFAM" id="SSF141868">
    <property type="entry name" value="EAL domain-like"/>
    <property type="match status" value="1"/>
</dbReference>
<reference evidence="5 6" key="1">
    <citation type="submission" date="2018-05" db="EMBL/GenBank/DDBJ databases">
        <title>Rhodoferax soyangensis sp.nov., isolated from an oligotrophic freshwater lake.</title>
        <authorList>
            <person name="Park M."/>
        </authorList>
    </citation>
    <scope>NUCLEOTIDE SEQUENCE [LARGE SCALE GENOMIC DNA]</scope>
    <source>
        <strain evidence="5 6">IMCC26218</strain>
    </source>
</reference>
<dbReference type="InterPro" id="IPR043128">
    <property type="entry name" value="Rev_trsase/Diguanyl_cyclase"/>
</dbReference>
<name>A0A3E1REM6_9BURK</name>
<dbReference type="Gene3D" id="3.30.450.20">
    <property type="entry name" value="PAS domain"/>
    <property type="match status" value="1"/>
</dbReference>
<dbReference type="InterPro" id="IPR052155">
    <property type="entry name" value="Biofilm_reg_signaling"/>
</dbReference>
<protein>
    <recommendedName>
        <fullName evidence="7">EAL domain-containing protein</fullName>
    </recommendedName>
</protein>